<gene>
    <name evidence="2" type="ORF">ElyMa_002214800</name>
</gene>
<accession>A0AAV4FUY1</accession>
<dbReference type="AlphaFoldDB" id="A0AAV4FUY1"/>
<organism evidence="2 3">
    <name type="scientific">Elysia marginata</name>
    <dbReference type="NCBI Taxonomy" id="1093978"/>
    <lineage>
        <taxon>Eukaryota</taxon>
        <taxon>Metazoa</taxon>
        <taxon>Spiralia</taxon>
        <taxon>Lophotrochozoa</taxon>
        <taxon>Mollusca</taxon>
        <taxon>Gastropoda</taxon>
        <taxon>Heterobranchia</taxon>
        <taxon>Euthyneura</taxon>
        <taxon>Panpulmonata</taxon>
        <taxon>Sacoglossa</taxon>
        <taxon>Placobranchoidea</taxon>
        <taxon>Plakobranchidae</taxon>
        <taxon>Elysia</taxon>
    </lineage>
</organism>
<feature type="transmembrane region" description="Helical" evidence="1">
    <location>
        <begin position="46"/>
        <end position="69"/>
    </location>
</feature>
<feature type="transmembrane region" description="Helical" evidence="1">
    <location>
        <begin position="90"/>
        <end position="110"/>
    </location>
</feature>
<evidence type="ECO:0000256" key="1">
    <source>
        <dbReference type="SAM" id="Phobius"/>
    </source>
</evidence>
<feature type="transmembrane region" description="Helical" evidence="1">
    <location>
        <begin position="12"/>
        <end position="34"/>
    </location>
</feature>
<keyword evidence="1" id="KW-0472">Membrane</keyword>
<feature type="transmembrane region" description="Helical" evidence="1">
    <location>
        <begin position="122"/>
        <end position="146"/>
    </location>
</feature>
<comment type="caution">
    <text evidence="2">The sequence shown here is derived from an EMBL/GenBank/DDBJ whole genome shotgun (WGS) entry which is preliminary data.</text>
</comment>
<keyword evidence="1" id="KW-0812">Transmembrane</keyword>
<reference evidence="2 3" key="1">
    <citation type="journal article" date="2021" name="Elife">
        <title>Chloroplast acquisition without the gene transfer in kleptoplastic sea slugs, Plakobranchus ocellatus.</title>
        <authorList>
            <person name="Maeda T."/>
            <person name="Takahashi S."/>
            <person name="Yoshida T."/>
            <person name="Shimamura S."/>
            <person name="Takaki Y."/>
            <person name="Nagai Y."/>
            <person name="Toyoda A."/>
            <person name="Suzuki Y."/>
            <person name="Arimoto A."/>
            <person name="Ishii H."/>
            <person name="Satoh N."/>
            <person name="Nishiyama T."/>
            <person name="Hasebe M."/>
            <person name="Maruyama T."/>
            <person name="Minagawa J."/>
            <person name="Obokata J."/>
            <person name="Shigenobu S."/>
        </authorList>
    </citation>
    <scope>NUCLEOTIDE SEQUENCE [LARGE SCALE GENOMIC DNA]</scope>
</reference>
<keyword evidence="3" id="KW-1185">Reference proteome</keyword>
<evidence type="ECO:0000313" key="2">
    <source>
        <dbReference type="EMBL" id="GFR76525.1"/>
    </source>
</evidence>
<keyword evidence="1" id="KW-1133">Transmembrane helix</keyword>
<name>A0AAV4FUY1_9GAST</name>
<protein>
    <submittedName>
        <fullName evidence="2">Uncharacterized protein</fullName>
    </submittedName>
</protein>
<dbReference type="Proteomes" id="UP000762676">
    <property type="component" value="Unassembled WGS sequence"/>
</dbReference>
<sequence length="260" mass="27924">MAGPRRARFLTLGLLSAGDILDSLLSVVALRFYFKNFFGLSPQFYVVWLYFGNVLMPFVYGVAIICLAVEGTIFGRKAVETGAATQPGAFVTLAISFTPWILGLLVLTPLRFSPAVSYQVQGTPFICLAYLLPAALALGSAVFMFLKKPETSAASPGNQQHQTVALSTVSAHSNPTMYPTLAPSQPSGNQSQHARVVHDIVTDAAHDGPPELAKPSGSGDDEIGLLFPGNVNDFLPWLATRGAEFPGNLKRKLYYKSVCV</sequence>
<proteinExistence type="predicted"/>
<evidence type="ECO:0000313" key="3">
    <source>
        <dbReference type="Proteomes" id="UP000762676"/>
    </source>
</evidence>
<dbReference type="EMBL" id="BMAT01004590">
    <property type="protein sequence ID" value="GFR76525.1"/>
    <property type="molecule type" value="Genomic_DNA"/>
</dbReference>